<accession>A0ABU4FMN0</accession>
<sequence>MAAASRRSRSSRRRIAIAATVAAIGLTAGLATGCDAVDKAIDCVQTADTIADSVTGLQQAVENAANDPTQTDQSLNSIEKDLDKIGDKTDNADVNKAVDDLSTAVDNVRTAVKNGDDTPDISPVTDAAGELTKVCTS</sequence>
<dbReference type="EMBL" id="JAWMAJ010000192">
    <property type="protein sequence ID" value="MDV7221845.1"/>
    <property type="molecule type" value="Genomic_DNA"/>
</dbReference>
<keyword evidence="3" id="KW-1185">Reference proteome</keyword>
<name>A0ABU4FMN0_9ACTN</name>
<dbReference type="PROSITE" id="PS51257">
    <property type="entry name" value="PROKAR_LIPOPROTEIN"/>
    <property type="match status" value="1"/>
</dbReference>
<feature type="chain" id="PRO_5045489865" description="Secreted protein" evidence="1">
    <location>
        <begin position="34"/>
        <end position="137"/>
    </location>
</feature>
<keyword evidence="1" id="KW-0732">Signal</keyword>
<evidence type="ECO:0000313" key="2">
    <source>
        <dbReference type="EMBL" id="MDV7221845.1"/>
    </source>
</evidence>
<protein>
    <recommendedName>
        <fullName evidence="4">Secreted protein</fullName>
    </recommendedName>
</protein>
<evidence type="ECO:0008006" key="4">
    <source>
        <dbReference type="Google" id="ProtNLM"/>
    </source>
</evidence>
<comment type="caution">
    <text evidence="2">The sequence shown here is derived from an EMBL/GenBank/DDBJ whole genome shotgun (WGS) entry which is preliminary data.</text>
</comment>
<organism evidence="2 3">
    <name type="scientific">Streptomyces prunicolor</name>
    <dbReference type="NCBI Taxonomy" id="67348"/>
    <lineage>
        <taxon>Bacteria</taxon>
        <taxon>Bacillati</taxon>
        <taxon>Actinomycetota</taxon>
        <taxon>Actinomycetes</taxon>
        <taxon>Kitasatosporales</taxon>
        <taxon>Streptomycetaceae</taxon>
        <taxon>Streptomyces</taxon>
    </lineage>
</organism>
<dbReference type="Proteomes" id="UP001187346">
    <property type="component" value="Unassembled WGS sequence"/>
</dbReference>
<evidence type="ECO:0000313" key="3">
    <source>
        <dbReference type="Proteomes" id="UP001187346"/>
    </source>
</evidence>
<reference evidence="2 3" key="1">
    <citation type="submission" date="2023-10" db="EMBL/GenBank/DDBJ databases">
        <title>Characterization of rhizosphere-enriched actinobacteria from wheat plants lab-grown on chernevaya soil.</title>
        <authorList>
            <person name="Tikhonova E.N."/>
            <person name="Konopkin A."/>
            <person name="Kravchenko I.K."/>
        </authorList>
    </citation>
    <scope>NUCLEOTIDE SEQUENCE [LARGE SCALE GENOMIC DNA]</scope>
    <source>
        <strain evidence="2 3">RR29</strain>
    </source>
</reference>
<proteinExistence type="predicted"/>
<evidence type="ECO:0000256" key="1">
    <source>
        <dbReference type="SAM" id="SignalP"/>
    </source>
</evidence>
<feature type="signal peptide" evidence="1">
    <location>
        <begin position="1"/>
        <end position="33"/>
    </location>
</feature>
<gene>
    <name evidence="2" type="ORF">R5A26_38525</name>
</gene>
<dbReference type="RefSeq" id="WP_317774915.1">
    <property type="nucleotide sequence ID" value="NZ_CP108676.1"/>
</dbReference>